<reference evidence="1 2" key="1">
    <citation type="journal article" date="2013" name="Genome Announc.">
        <title>Draft Genome Sequence of Shewanella decolorationis S12, a Dye-Degrading Bacterium Isolated from a Wastewater Treatment Plant.</title>
        <authorList>
            <person name="Xu M."/>
            <person name="Fang Y."/>
            <person name="Liu J."/>
            <person name="Chen X."/>
            <person name="Sun G."/>
            <person name="Guo J."/>
            <person name="Hua Z."/>
            <person name="Tu Q."/>
            <person name="Wu L."/>
            <person name="Zhou J."/>
            <person name="Liu X."/>
        </authorList>
    </citation>
    <scope>NUCLEOTIDE SEQUENCE [LARGE SCALE GENOMIC DNA]</scope>
    <source>
        <strain evidence="1 2">S12</strain>
    </source>
</reference>
<gene>
    <name evidence="1" type="ORF">SHD_1566</name>
</gene>
<dbReference type="Proteomes" id="UP000017548">
    <property type="component" value="Unassembled WGS sequence"/>
</dbReference>
<evidence type="ECO:0008006" key="3">
    <source>
        <dbReference type="Google" id="ProtNLM"/>
    </source>
</evidence>
<dbReference type="PROSITE" id="PS51257">
    <property type="entry name" value="PROKAR_LIPOPROTEIN"/>
    <property type="match status" value="1"/>
</dbReference>
<keyword evidence="2" id="KW-1185">Reference proteome</keyword>
<name>A0ABN0PNP9_9GAMM</name>
<dbReference type="RefSeq" id="WP_023266633.1">
    <property type="nucleotide sequence ID" value="NZ_AXZL01000060.1"/>
</dbReference>
<proteinExistence type="predicted"/>
<protein>
    <recommendedName>
        <fullName evidence="3">Lipoprotein</fullName>
    </recommendedName>
</protein>
<evidence type="ECO:0000313" key="2">
    <source>
        <dbReference type="Proteomes" id="UP000017548"/>
    </source>
</evidence>
<dbReference type="EMBL" id="AXZL01000060">
    <property type="protein sequence ID" value="ESE41704.1"/>
    <property type="molecule type" value="Genomic_DNA"/>
</dbReference>
<evidence type="ECO:0000313" key="1">
    <source>
        <dbReference type="EMBL" id="ESE41704.1"/>
    </source>
</evidence>
<accession>A0ABN0PNP9</accession>
<organism evidence="1 2">
    <name type="scientific">Shewanella decolorationis S12</name>
    <dbReference type="NCBI Taxonomy" id="1353536"/>
    <lineage>
        <taxon>Bacteria</taxon>
        <taxon>Pseudomonadati</taxon>
        <taxon>Pseudomonadota</taxon>
        <taxon>Gammaproteobacteria</taxon>
        <taxon>Alteromonadales</taxon>
        <taxon>Shewanellaceae</taxon>
        <taxon>Shewanella</taxon>
    </lineage>
</organism>
<comment type="caution">
    <text evidence="1">The sequence shown here is derived from an EMBL/GenBank/DDBJ whole genome shotgun (WGS) entry which is preliminary data.</text>
</comment>
<sequence length="152" mass="16859">MKYLVIVTLILLSGCASPPKDINEFYSGKFAVRDLSTPYSPEQTHNLLFTELVKCYQRETSSIIPIPAVGAAVKVSQSSYVEYNVLENGTRQLALVGEAGWNRFYQQLVEIKAAPNNTTLVQVYEISSGWEKHTARIAGWLKGQEASGCGLW</sequence>